<feature type="binding site" evidence="3">
    <location>
        <position position="219"/>
    </location>
    <ligand>
        <name>substrate</name>
    </ligand>
</feature>
<evidence type="ECO:0000256" key="3">
    <source>
        <dbReference type="HAMAP-Rule" id="MF_00197"/>
    </source>
</evidence>
<keyword evidence="3" id="KW-0963">Cytoplasm</keyword>
<dbReference type="PANTHER" id="PTHR31689:SF0">
    <property type="entry name" value="DIAMINOPIMELATE EPIMERASE"/>
    <property type="match status" value="1"/>
</dbReference>
<comment type="function">
    <text evidence="3">Catalyzes the stereoinversion of LL-2,6-diaminopimelate (L,L-DAP) to meso-diaminopimelate (meso-DAP), a precursor of L-lysine.</text>
</comment>
<dbReference type="GO" id="GO:0005737">
    <property type="term" value="C:cytoplasm"/>
    <property type="evidence" value="ECO:0007669"/>
    <property type="project" value="UniProtKB-SubCell"/>
</dbReference>
<organism evidence="5 6">
    <name type="scientific">Salinirubrum litoreum</name>
    <dbReference type="NCBI Taxonomy" id="1126234"/>
    <lineage>
        <taxon>Archaea</taxon>
        <taxon>Methanobacteriati</taxon>
        <taxon>Methanobacteriota</taxon>
        <taxon>Stenosarchaea group</taxon>
        <taxon>Halobacteria</taxon>
        <taxon>Halobacteriales</taxon>
        <taxon>Haloferacaceae</taxon>
        <taxon>Salinirubrum</taxon>
    </lineage>
</organism>
<evidence type="ECO:0000256" key="1">
    <source>
        <dbReference type="ARBA" id="ARBA00010219"/>
    </source>
</evidence>
<comment type="caution">
    <text evidence="5">The sequence shown here is derived from an EMBL/GenBank/DDBJ whole genome shotgun (WGS) entry which is preliminary data.</text>
</comment>
<dbReference type="Pfam" id="PF01678">
    <property type="entry name" value="DAP_epimerase"/>
    <property type="match status" value="2"/>
</dbReference>
<evidence type="ECO:0000313" key="5">
    <source>
        <dbReference type="EMBL" id="MFC5366732.1"/>
    </source>
</evidence>
<keyword evidence="3" id="KW-0028">Amino-acid biosynthesis</keyword>
<feature type="binding site" evidence="3">
    <location>
        <position position="98"/>
    </location>
    <ligand>
        <name>substrate</name>
    </ligand>
</feature>
<evidence type="ECO:0000256" key="2">
    <source>
        <dbReference type="ARBA" id="ARBA00023235"/>
    </source>
</evidence>
<keyword evidence="2 3" id="KW-0413">Isomerase</keyword>
<feature type="binding site" evidence="3">
    <location>
        <begin position="108"/>
        <end position="109"/>
    </location>
    <ligand>
        <name>substrate</name>
    </ligand>
</feature>
<dbReference type="HAMAP" id="MF_00197">
    <property type="entry name" value="DAP_epimerase"/>
    <property type="match status" value="1"/>
</dbReference>
<dbReference type="SUPFAM" id="SSF54506">
    <property type="entry name" value="Diaminopimelate epimerase-like"/>
    <property type="match status" value="2"/>
</dbReference>
<comment type="subunit">
    <text evidence="3">Homodimer.</text>
</comment>
<feature type="binding site" evidence="3">
    <location>
        <position position="22"/>
    </location>
    <ligand>
        <name>substrate</name>
    </ligand>
</feature>
<comment type="subcellular location">
    <subcellularLocation>
        <location evidence="3">Cytoplasm</location>
    </subcellularLocation>
</comment>
<dbReference type="EMBL" id="JBHSKX010000001">
    <property type="protein sequence ID" value="MFC5366732.1"/>
    <property type="molecule type" value="Genomic_DNA"/>
</dbReference>
<dbReference type="PANTHER" id="PTHR31689">
    <property type="entry name" value="DIAMINOPIMELATE EPIMERASE, CHLOROPLASTIC"/>
    <property type="match status" value="1"/>
</dbReference>
<protein>
    <recommendedName>
        <fullName evidence="3 4">Diaminopimelate epimerase</fullName>
        <shortName evidence="3">DAP epimerase</shortName>
        <ecNumber evidence="3 4">5.1.1.7</ecNumber>
    </recommendedName>
    <alternativeName>
        <fullName evidence="3">PLP-independent amino acid racemase</fullName>
    </alternativeName>
</protein>
<comment type="caution">
    <text evidence="3">Lacks conserved residue(s) required for the propagation of feature annotation.</text>
</comment>
<feature type="site" description="Could be important to modulate the pK values of the two catalytic cysteine residues" evidence="3">
    <location>
        <position position="188"/>
    </location>
</feature>
<name>A0ABD5RAL0_9EURY</name>
<dbReference type="GO" id="GO:0009089">
    <property type="term" value="P:lysine biosynthetic process via diaminopimelate"/>
    <property type="evidence" value="ECO:0007669"/>
    <property type="project" value="UniProtKB-UniRule"/>
</dbReference>
<comment type="pathway">
    <text evidence="3">Amino-acid biosynthesis; L-lysine biosynthesis via DAP pathway; DL-2,6-diaminopimelate from LL-2,6-diaminopimelate: step 1/1.</text>
</comment>
<comment type="catalytic activity">
    <reaction evidence="3">
        <text>(2S,6S)-2,6-diaminopimelate = meso-2,6-diaminopimelate</text>
        <dbReference type="Rhea" id="RHEA:15393"/>
        <dbReference type="ChEBI" id="CHEBI:57609"/>
        <dbReference type="ChEBI" id="CHEBI:57791"/>
        <dbReference type="EC" id="5.1.1.7"/>
    </reaction>
</comment>
<dbReference type="EC" id="5.1.1.7" evidence="3 4"/>
<feature type="active site" description="Proton donor" evidence="3">
    <location>
        <position position="107"/>
    </location>
</feature>
<dbReference type="GO" id="GO:0008837">
    <property type="term" value="F:diaminopimelate epimerase activity"/>
    <property type="evidence" value="ECO:0007669"/>
    <property type="project" value="UniProtKB-UniRule"/>
</dbReference>
<dbReference type="NCBIfam" id="TIGR00652">
    <property type="entry name" value="DapF"/>
    <property type="match status" value="1"/>
</dbReference>
<dbReference type="RefSeq" id="WP_227227932.1">
    <property type="nucleotide sequence ID" value="NZ_JAJCVJ010000001.1"/>
</dbReference>
<comment type="similarity">
    <text evidence="1 3">Belongs to the diaminopimelate epimerase family.</text>
</comment>
<sequence length="314" mass="32510">MTRDTDITTRSVAFEKYHGTDNDFVVVDADEYVPDRGAFATTYCDRSEGVSPASVVGREAGAVASEGGIEGPVGADGVLFLALEDAFSPPRVVMTLVQPDGSTAAMCGNGARCAAAWASNRTGSEEIMIDTQSGTRHARVEGGEATIEMGVPAFAPSEVPLAAGRTAPLIEENVEGLTVTAVDTGVPHAVAFVEDVDAVDLDSVAPAVRYADVFPEGTNVTVAEQIEGERAFRQRTYERGVEGETQSCGTGAVAVAAVAKRLGRLAGDDPVTVSPPGGDLTITVPDDGPATLQGPVVRDFSGELAADPRRRVDA</sequence>
<reference evidence="5 6" key="1">
    <citation type="journal article" date="2019" name="Int. J. Syst. Evol. Microbiol.">
        <title>The Global Catalogue of Microorganisms (GCM) 10K type strain sequencing project: providing services to taxonomists for standard genome sequencing and annotation.</title>
        <authorList>
            <consortium name="The Broad Institute Genomics Platform"/>
            <consortium name="The Broad Institute Genome Sequencing Center for Infectious Disease"/>
            <person name="Wu L."/>
            <person name="Ma J."/>
        </authorList>
    </citation>
    <scope>NUCLEOTIDE SEQUENCE [LARGE SCALE GENOMIC DNA]</scope>
    <source>
        <strain evidence="5 6">CGMCC 1.12237</strain>
    </source>
</reference>
<proteinExistence type="inferred from homology"/>
<evidence type="ECO:0000313" key="6">
    <source>
        <dbReference type="Proteomes" id="UP001596201"/>
    </source>
</evidence>
<dbReference type="Gene3D" id="3.10.310.10">
    <property type="entry name" value="Diaminopimelate Epimerase, Chain A, domain 1"/>
    <property type="match status" value="2"/>
</dbReference>
<gene>
    <name evidence="3 5" type="primary">dapF</name>
    <name evidence="5" type="ORF">ACFPJ5_07245</name>
</gene>
<dbReference type="AlphaFoldDB" id="A0ABD5RAL0"/>
<feature type="active site" description="Proton acceptor" evidence="3">
    <location>
        <position position="248"/>
    </location>
</feature>
<keyword evidence="6" id="KW-1185">Reference proteome</keyword>
<evidence type="ECO:0000256" key="4">
    <source>
        <dbReference type="NCBIfam" id="TIGR00652"/>
    </source>
</evidence>
<dbReference type="Proteomes" id="UP001596201">
    <property type="component" value="Unassembled WGS sequence"/>
</dbReference>
<feature type="binding site" evidence="3">
    <location>
        <begin position="249"/>
        <end position="250"/>
    </location>
    <ligand>
        <name>substrate</name>
    </ligand>
</feature>
<accession>A0ABD5RAL0</accession>
<feature type="binding site" evidence="3">
    <location>
        <begin position="238"/>
        <end position="239"/>
    </location>
    <ligand>
        <name>substrate</name>
    </ligand>
</feature>
<keyword evidence="3" id="KW-0457">Lysine biosynthesis</keyword>
<dbReference type="InterPro" id="IPR001653">
    <property type="entry name" value="DAP_epimerase_DapF"/>
</dbReference>
<feature type="site" description="Could be important to modulate the pK values of the two catalytic cysteine residues" evidence="3">
    <location>
        <position position="238"/>
    </location>
</feature>